<dbReference type="Proteomes" id="UP001153069">
    <property type="component" value="Unassembled WGS sequence"/>
</dbReference>
<comment type="subcellular location">
    <subcellularLocation>
        <location evidence="1 7">Nucleus</location>
    </subcellularLocation>
</comment>
<protein>
    <recommendedName>
        <fullName evidence="7">Nuclear transcription factor Y subunit</fullName>
    </recommendedName>
</protein>
<feature type="compositionally biased region" description="Basic and acidic residues" evidence="8">
    <location>
        <begin position="135"/>
        <end position="148"/>
    </location>
</feature>
<evidence type="ECO:0000256" key="3">
    <source>
        <dbReference type="ARBA" id="ARBA00023125"/>
    </source>
</evidence>
<dbReference type="GO" id="GO:0003700">
    <property type="term" value="F:DNA-binding transcription factor activity"/>
    <property type="evidence" value="ECO:0007669"/>
    <property type="project" value="UniProtKB-UniRule"/>
</dbReference>
<proteinExistence type="inferred from homology"/>
<keyword evidence="2 7" id="KW-0805">Transcription regulation</keyword>
<feature type="compositionally biased region" description="Basic and acidic residues" evidence="8">
    <location>
        <begin position="170"/>
        <end position="201"/>
    </location>
</feature>
<dbReference type="PROSITE" id="PS00686">
    <property type="entry name" value="NFYA_HAP2_1"/>
    <property type="match status" value="1"/>
</dbReference>
<evidence type="ECO:0000256" key="4">
    <source>
        <dbReference type="ARBA" id="ARBA00023159"/>
    </source>
</evidence>
<evidence type="ECO:0000313" key="10">
    <source>
        <dbReference type="Proteomes" id="UP001153069"/>
    </source>
</evidence>
<dbReference type="InterPro" id="IPR001289">
    <property type="entry name" value="NFYA"/>
</dbReference>
<dbReference type="GO" id="GO:0016602">
    <property type="term" value="C:CCAAT-binding factor complex"/>
    <property type="evidence" value="ECO:0007669"/>
    <property type="project" value="InterPro"/>
</dbReference>
<dbReference type="Pfam" id="PF02045">
    <property type="entry name" value="CBFB_NFYA"/>
    <property type="match status" value="1"/>
</dbReference>
<evidence type="ECO:0000256" key="2">
    <source>
        <dbReference type="ARBA" id="ARBA00023015"/>
    </source>
</evidence>
<dbReference type="PANTHER" id="PTHR12632">
    <property type="entry name" value="TRANSCRIPTION FACTOR NF-Y ALPHA-RELATED"/>
    <property type="match status" value="1"/>
</dbReference>
<dbReference type="SMART" id="SM00521">
    <property type="entry name" value="CBF"/>
    <property type="match status" value="1"/>
</dbReference>
<dbReference type="AlphaFoldDB" id="A0A9N8EB14"/>
<feature type="compositionally biased region" description="Low complexity" evidence="8">
    <location>
        <begin position="48"/>
        <end position="57"/>
    </location>
</feature>
<keyword evidence="4" id="KW-0010">Activator</keyword>
<comment type="subunit">
    <text evidence="7">Heterotrimer.</text>
</comment>
<feature type="region of interest" description="Disordered" evidence="8">
    <location>
        <begin position="34"/>
        <end position="57"/>
    </location>
</feature>
<name>A0A9N8EB14_9STRA</name>
<evidence type="ECO:0000256" key="1">
    <source>
        <dbReference type="ARBA" id="ARBA00004123"/>
    </source>
</evidence>
<dbReference type="PROSITE" id="PS51152">
    <property type="entry name" value="NFYA_HAP2_2"/>
    <property type="match status" value="1"/>
</dbReference>
<dbReference type="OrthoDB" id="1097733at2759"/>
<keyword evidence="5 7" id="KW-0804">Transcription</keyword>
<dbReference type="InterPro" id="IPR018362">
    <property type="entry name" value="CCAAT-binding_factor_CS"/>
</dbReference>
<organism evidence="9 10">
    <name type="scientific">Seminavis robusta</name>
    <dbReference type="NCBI Taxonomy" id="568900"/>
    <lineage>
        <taxon>Eukaryota</taxon>
        <taxon>Sar</taxon>
        <taxon>Stramenopiles</taxon>
        <taxon>Ochrophyta</taxon>
        <taxon>Bacillariophyta</taxon>
        <taxon>Bacillariophyceae</taxon>
        <taxon>Bacillariophycidae</taxon>
        <taxon>Naviculales</taxon>
        <taxon>Naviculaceae</taxon>
        <taxon>Seminavis</taxon>
    </lineage>
</organism>
<comment type="caution">
    <text evidence="9">The sequence shown here is derived from an EMBL/GenBank/DDBJ whole genome shotgun (WGS) entry which is preliminary data.</text>
</comment>
<keyword evidence="6 7" id="KW-0539">Nucleus</keyword>
<accession>A0A9N8EB14</accession>
<dbReference type="GO" id="GO:0003677">
    <property type="term" value="F:DNA binding"/>
    <property type="evidence" value="ECO:0007669"/>
    <property type="project" value="UniProtKB-KW"/>
</dbReference>
<dbReference type="Gene3D" id="6.10.250.2430">
    <property type="match status" value="1"/>
</dbReference>
<reference evidence="9" key="1">
    <citation type="submission" date="2020-06" db="EMBL/GenBank/DDBJ databases">
        <authorList>
            <consortium name="Plant Systems Biology data submission"/>
        </authorList>
    </citation>
    <scope>NUCLEOTIDE SEQUENCE</scope>
    <source>
        <strain evidence="9">D6</strain>
    </source>
</reference>
<dbReference type="EMBL" id="CAICTM010000693">
    <property type="protein sequence ID" value="CAB9515104.1"/>
    <property type="molecule type" value="Genomic_DNA"/>
</dbReference>
<comment type="function">
    <text evidence="7">Component of the sequence-specific heterotrimeric transcription factor (NF-Y) which specifically recognizes a 5'-CCAAT-3' box motif found in the promoters of its target genes.</text>
</comment>
<sequence length="201" mass="22392">MMTDAHAPVPCLANNPLPAAPAPFHDFARVSTPAFVQPTTTPPPPAPAAAQPAAAPTTAQPFNTWMASGPVFAALAQFSAAAPAMANPATEQQQQAVAAPRPTFVNAKQYRRILKRREARAKLEEYYRQKRARKAVQEAKDPKPYMHESRHRHAMKRPRGPGGRFLTKAELVDYYKKHPEHDPSNQKDLNEHPKRPRENEQ</sequence>
<evidence type="ECO:0000256" key="8">
    <source>
        <dbReference type="SAM" id="MobiDB-lite"/>
    </source>
</evidence>
<evidence type="ECO:0000256" key="7">
    <source>
        <dbReference type="RuleBase" id="RU367155"/>
    </source>
</evidence>
<gene>
    <name evidence="9" type="ORF">SEMRO_694_G188480.1</name>
</gene>
<evidence type="ECO:0000256" key="6">
    <source>
        <dbReference type="ARBA" id="ARBA00023242"/>
    </source>
</evidence>
<keyword evidence="10" id="KW-1185">Reference proteome</keyword>
<feature type="region of interest" description="Disordered" evidence="8">
    <location>
        <begin position="132"/>
        <end position="201"/>
    </location>
</feature>
<keyword evidence="3 7" id="KW-0238">DNA-binding</keyword>
<evidence type="ECO:0000313" key="9">
    <source>
        <dbReference type="EMBL" id="CAB9515104.1"/>
    </source>
</evidence>
<feature type="compositionally biased region" description="Basic residues" evidence="8">
    <location>
        <begin position="149"/>
        <end position="159"/>
    </location>
</feature>
<evidence type="ECO:0000256" key="5">
    <source>
        <dbReference type="ARBA" id="ARBA00023163"/>
    </source>
</evidence>
<comment type="similarity">
    <text evidence="7">Belongs to the NFYA/HAP2 subunit family.</text>
</comment>